<proteinExistence type="predicted"/>
<evidence type="ECO:0000313" key="1">
    <source>
        <dbReference type="EMBL" id="ABG95978.1"/>
    </source>
</evidence>
<gene>
    <name evidence="1" type="ordered locus">RHA1_ro04185</name>
</gene>
<organism evidence="1 2">
    <name type="scientific">Rhodococcus jostii (strain RHA1)</name>
    <dbReference type="NCBI Taxonomy" id="101510"/>
    <lineage>
        <taxon>Bacteria</taxon>
        <taxon>Bacillati</taxon>
        <taxon>Actinomycetota</taxon>
        <taxon>Actinomycetes</taxon>
        <taxon>Mycobacteriales</taxon>
        <taxon>Nocardiaceae</taxon>
        <taxon>Rhodococcus</taxon>
    </lineage>
</organism>
<accession>Q0S908</accession>
<dbReference type="KEGG" id="rha:RHA1_ro04185"/>
<protein>
    <submittedName>
        <fullName evidence="1">Uncharacterized protein</fullName>
    </submittedName>
</protein>
<reference evidence="2" key="1">
    <citation type="journal article" date="2006" name="Proc. Natl. Acad. Sci. U.S.A.">
        <title>The complete genome of Rhodococcus sp. RHA1 provides insights into a catabolic powerhouse.</title>
        <authorList>
            <person name="McLeod M.P."/>
            <person name="Warren R.L."/>
            <person name="Hsiao W.W.L."/>
            <person name="Araki N."/>
            <person name="Myhre M."/>
            <person name="Fernandes C."/>
            <person name="Miyazawa D."/>
            <person name="Wong W."/>
            <person name="Lillquist A.L."/>
            <person name="Wang D."/>
            <person name="Dosanjh M."/>
            <person name="Hara H."/>
            <person name="Petrescu A."/>
            <person name="Morin R.D."/>
            <person name="Yang G."/>
            <person name="Stott J.M."/>
            <person name="Schein J.E."/>
            <person name="Shin H."/>
            <person name="Smailus D."/>
            <person name="Siddiqui A.S."/>
            <person name="Marra M.A."/>
            <person name="Jones S.J.M."/>
            <person name="Holt R."/>
            <person name="Brinkman F.S.L."/>
            <person name="Miyauchi K."/>
            <person name="Fukuda M."/>
            <person name="Davies J.E."/>
            <person name="Mohn W.W."/>
            <person name="Eltis L.D."/>
        </authorList>
    </citation>
    <scope>NUCLEOTIDE SEQUENCE [LARGE SCALE GENOMIC DNA]</scope>
    <source>
        <strain evidence="2">RHA1</strain>
    </source>
</reference>
<dbReference type="Proteomes" id="UP000008710">
    <property type="component" value="Chromosome"/>
</dbReference>
<dbReference type="HOGENOM" id="CLU_1884155_0_0_11"/>
<sequence>MDHEVEAVEAVDGLAEVGAAEVPVVLAAHPGRIVQDLLHAVARGRPGGYRVFVDGRRHRQFQIDDGDDVALRVDHVPHDVAGRPAVTRGRVVPAFRGHGFDALRELRGKVAVMGCGGFGCRGHAADSSPVRGPMA</sequence>
<dbReference type="EMBL" id="CP000431">
    <property type="protein sequence ID" value="ABG95978.1"/>
    <property type="molecule type" value="Genomic_DNA"/>
</dbReference>
<dbReference type="AlphaFoldDB" id="Q0S908"/>
<name>Q0S908_RHOJR</name>
<evidence type="ECO:0000313" key="2">
    <source>
        <dbReference type="Proteomes" id="UP000008710"/>
    </source>
</evidence>